<sequence>MGAAPRGRFGDRQDSYVVHEVLGVPLQSGHGELIQLLKERVTAEFETDPAAGYVAALESALDYRRWHHINVNITRPGQEDAAVNRRSRLSQGERRFVSYVVLFAAADTYFSSLPEADRALRLITLDDAFAKVDDRTIAELLGLLVRLDLDFCLTGHALWGTYPEVPALDVYEVRRETGTPAVTTHVHWDGRTRYLRPV</sequence>
<dbReference type="Pfam" id="PF13558">
    <property type="entry name" value="SbcC_Walker_B"/>
    <property type="match status" value="1"/>
</dbReference>
<dbReference type="EMBL" id="SJKC01000006">
    <property type="protein sequence ID" value="TCC32039.1"/>
    <property type="molecule type" value="Genomic_DNA"/>
</dbReference>
<gene>
    <name evidence="1" type="ORF">E0H92_36690</name>
</gene>
<dbReference type="Gene3D" id="3.40.50.300">
    <property type="entry name" value="P-loop containing nucleotide triphosphate hydrolases"/>
    <property type="match status" value="1"/>
</dbReference>
<comment type="caution">
    <text evidence="1">The sequence shown here is derived from an EMBL/GenBank/DDBJ whole genome shotgun (WGS) entry which is preliminary data.</text>
</comment>
<evidence type="ECO:0000313" key="2">
    <source>
        <dbReference type="Proteomes" id="UP000294225"/>
    </source>
</evidence>
<reference evidence="1 2" key="1">
    <citation type="submission" date="2019-02" db="EMBL/GenBank/DDBJ databases">
        <title>Kribbella capetownensis sp. nov. and Kribbella speibonae sp. nov., isolated from soil.</title>
        <authorList>
            <person name="Curtis S.M."/>
            <person name="Norton I."/>
            <person name="Everest G.J."/>
            <person name="Meyers P.R."/>
        </authorList>
    </citation>
    <scope>NUCLEOTIDE SEQUENCE [LARGE SCALE GENOMIC DNA]</scope>
    <source>
        <strain evidence="1 2">YM55</strain>
    </source>
</reference>
<evidence type="ECO:0000313" key="1">
    <source>
        <dbReference type="EMBL" id="TCC32039.1"/>
    </source>
</evidence>
<dbReference type="InterPro" id="IPR027417">
    <property type="entry name" value="P-loop_NTPase"/>
</dbReference>
<protein>
    <submittedName>
        <fullName evidence="1">Uncharacterized protein</fullName>
    </submittedName>
</protein>
<dbReference type="Proteomes" id="UP000294225">
    <property type="component" value="Unassembled WGS sequence"/>
</dbReference>
<organism evidence="1 2">
    <name type="scientific">Kribbella speibonae</name>
    <dbReference type="NCBI Taxonomy" id="1572660"/>
    <lineage>
        <taxon>Bacteria</taxon>
        <taxon>Bacillati</taxon>
        <taxon>Actinomycetota</taxon>
        <taxon>Actinomycetes</taxon>
        <taxon>Propionibacteriales</taxon>
        <taxon>Kribbellaceae</taxon>
        <taxon>Kribbella</taxon>
    </lineage>
</organism>
<name>A0A4R0IHF9_9ACTN</name>
<proteinExistence type="predicted"/>
<accession>A0A4R0IHF9</accession>
<dbReference type="AlphaFoldDB" id="A0A4R0IHF9"/>